<name>A0AAU7QTB6_9FLAO</name>
<keyword evidence="2" id="KW-0547">Nucleotide-binding</keyword>
<dbReference type="PANTHER" id="PTHR43204">
    <property type="entry name" value="ABC TRANSPORTER I FAMILY MEMBER 6, CHLOROPLASTIC"/>
    <property type="match status" value="1"/>
</dbReference>
<evidence type="ECO:0000313" key="5">
    <source>
        <dbReference type="EMBL" id="XBT18160.1"/>
    </source>
</evidence>
<dbReference type="PROSITE" id="PS50893">
    <property type="entry name" value="ABC_TRANSPORTER_2"/>
    <property type="match status" value="1"/>
</dbReference>
<gene>
    <name evidence="5" type="primary">sufC</name>
    <name evidence="5" type="ORF">ABNO52_00925</name>
</gene>
<protein>
    <submittedName>
        <fullName evidence="5">Fe-S cluster assembly ATPase SufC</fullName>
    </submittedName>
</protein>
<dbReference type="EMBL" id="CP157893">
    <property type="protein sequence ID" value="XBT18160.1"/>
    <property type="molecule type" value="Genomic_DNA"/>
</dbReference>
<dbReference type="InterPro" id="IPR027417">
    <property type="entry name" value="P-loop_NTPase"/>
</dbReference>
<dbReference type="PROSITE" id="PS00211">
    <property type="entry name" value="ABC_TRANSPORTER_1"/>
    <property type="match status" value="1"/>
</dbReference>
<dbReference type="Gene3D" id="3.40.50.300">
    <property type="entry name" value="P-loop containing nucleotide triphosphate hydrolases"/>
    <property type="match status" value="1"/>
</dbReference>
<comment type="similarity">
    <text evidence="1">Belongs to the ABC transporter superfamily. Ycf16 family.</text>
</comment>
<dbReference type="GO" id="GO:0005524">
    <property type="term" value="F:ATP binding"/>
    <property type="evidence" value="ECO:0007669"/>
    <property type="project" value="UniProtKB-KW"/>
</dbReference>
<dbReference type="SUPFAM" id="SSF52540">
    <property type="entry name" value="P-loop containing nucleoside triphosphate hydrolases"/>
    <property type="match status" value="1"/>
</dbReference>
<organism evidence="5">
    <name type="scientific">Candidatus Shikimatogenerans sp. Tser</name>
    <dbReference type="NCBI Taxonomy" id="3158568"/>
    <lineage>
        <taxon>Bacteria</taxon>
        <taxon>Pseudomonadati</taxon>
        <taxon>Bacteroidota</taxon>
        <taxon>Flavobacteriia</taxon>
        <taxon>Flavobacteriales</taxon>
        <taxon>Candidatus Shikimatogenerans</taxon>
    </lineage>
</organism>
<dbReference type="PANTHER" id="PTHR43204:SF1">
    <property type="entry name" value="ABC TRANSPORTER I FAMILY MEMBER 6, CHLOROPLASTIC"/>
    <property type="match status" value="1"/>
</dbReference>
<sequence>MLIIKKLFVKIKKKYILKNINLNIKKKEIHIIMGPNGSGKSTLSETIIGKNIKYIKSGVILYNNIDITKLSITKRSHLGIFLSLQNPIDIYGVKLIHFIKTFMECKYIYLKKKINYNDILLKINKYMKILNLKKEILLKYLNSQFSGGEKKKIEILQLLMLNPKLCILDEIDSGLDIDSIKLIFKVINVFFKKKNISIIIITHNNNIIKYIKPNFIHIMYKGKIIINNNINIIKKINKYGYNIKKIL</sequence>
<proteinExistence type="inferred from homology"/>
<evidence type="ECO:0000256" key="2">
    <source>
        <dbReference type="ARBA" id="ARBA00022741"/>
    </source>
</evidence>
<dbReference type="InterPro" id="IPR003593">
    <property type="entry name" value="AAA+_ATPase"/>
</dbReference>
<dbReference type="SMART" id="SM00382">
    <property type="entry name" value="AAA"/>
    <property type="match status" value="1"/>
</dbReference>
<dbReference type="GO" id="GO:0016887">
    <property type="term" value="F:ATP hydrolysis activity"/>
    <property type="evidence" value="ECO:0007669"/>
    <property type="project" value="InterPro"/>
</dbReference>
<accession>A0AAU7QTB6</accession>
<dbReference type="AlphaFoldDB" id="A0AAU7QTB6"/>
<evidence type="ECO:0000256" key="3">
    <source>
        <dbReference type="ARBA" id="ARBA00022840"/>
    </source>
</evidence>
<evidence type="ECO:0000256" key="1">
    <source>
        <dbReference type="ARBA" id="ARBA00006216"/>
    </source>
</evidence>
<dbReference type="Pfam" id="PF00005">
    <property type="entry name" value="ABC_tran"/>
    <property type="match status" value="1"/>
</dbReference>
<dbReference type="InterPro" id="IPR010230">
    <property type="entry name" value="FeS-cluster_ATPase_SufC"/>
</dbReference>
<reference evidence="5" key="1">
    <citation type="submission" date="2024-06" db="EMBL/GenBank/DDBJ databases">
        <title>Diversity, functionality, and evolutionary history of bacterial symbionts in false click beetles (Coleoptera, Throscidae).</title>
        <authorList>
            <person name="Wierz J.C."/>
            <person name="Malm H."/>
            <person name="Kaltenpoth M."/>
            <person name="Engl T."/>
        </authorList>
    </citation>
    <scope>NUCLEOTIDE SEQUENCE</scope>
    <source>
        <strain evidence="5">Tser</strain>
    </source>
</reference>
<dbReference type="InterPro" id="IPR017871">
    <property type="entry name" value="ABC_transporter-like_CS"/>
</dbReference>
<dbReference type="InterPro" id="IPR003439">
    <property type="entry name" value="ABC_transporter-like_ATP-bd"/>
</dbReference>
<dbReference type="NCBIfam" id="TIGR01978">
    <property type="entry name" value="sufC"/>
    <property type="match status" value="1"/>
</dbReference>
<feature type="domain" description="ABC transporter" evidence="4">
    <location>
        <begin position="2"/>
        <end position="246"/>
    </location>
</feature>
<keyword evidence="3" id="KW-0067">ATP-binding</keyword>
<evidence type="ECO:0000259" key="4">
    <source>
        <dbReference type="PROSITE" id="PS50893"/>
    </source>
</evidence>